<evidence type="ECO:0000313" key="1">
    <source>
        <dbReference type="EMBL" id="MXN63976.1"/>
    </source>
</evidence>
<dbReference type="GO" id="GO:0008725">
    <property type="term" value="F:DNA-3-methyladenine glycosylase activity"/>
    <property type="evidence" value="ECO:0007669"/>
    <property type="project" value="InterPro"/>
</dbReference>
<dbReference type="PANTHER" id="PTHR30037">
    <property type="entry name" value="DNA-3-METHYLADENINE GLYCOSYLASE 1"/>
    <property type="match status" value="1"/>
</dbReference>
<dbReference type="InterPro" id="IPR011257">
    <property type="entry name" value="DNA_glycosylase"/>
</dbReference>
<organism evidence="1 2">
    <name type="scientific">Stappia sediminis</name>
    <dbReference type="NCBI Taxonomy" id="2692190"/>
    <lineage>
        <taxon>Bacteria</taxon>
        <taxon>Pseudomonadati</taxon>
        <taxon>Pseudomonadota</taxon>
        <taxon>Alphaproteobacteria</taxon>
        <taxon>Hyphomicrobiales</taxon>
        <taxon>Stappiaceae</taxon>
        <taxon>Stappia</taxon>
    </lineage>
</organism>
<dbReference type="Pfam" id="PF03352">
    <property type="entry name" value="Adenine_glyco"/>
    <property type="match status" value="1"/>
</dbReference>
<name>A0A7X3S6I6_9HYPH</name>
<dbReference type="InterPro" id="IPR052891">
    <property type="entry name" value="DNA-3mA_glycosylase"/>
</dbReference>
<keyword evidence="2" id="KW-1185">Reference proteome</keyword>
<dbReference type="PANTHER" id="PTHR30037:SF3">
    <property type="entry name" value="BLR0857 PROTEIN"/>
    <property type="match status" value="1"/>
</dbReference>
<dbReference type="RefSeq" id="WP_160774244.1">
    <property type="nucleotide sequence ID" value="NZ_WUMV01000002.1"/>
</dbReference>
<dbReference type="Proteomes" id="UP000433101">
    <property type="component" value="Unassembled WGS sequence"/>
</dbReference>
<comment type="caution">
    <text evidence="1">The sequence shown here is derived from an EMBL/GenBank/DDBJ whole genome shotgun (WGS) entry which is preliminary data.</text>
</comment>
<evidence type="ECO:0000313" key="2">
    <source>
        <dbReference type="Proteomes" id="UP000433101"/>
    </source>
</evidence>
<accession>A0A7X3S6I6</accession>
<gene>
    <name evidence="1" type="ORF">GR183_03585</name>
</gene>
<sequence>MRQFSEIFELASRHKGGEAALERLLTKPKPQAVLEQIPPDRWLSEMTRCIFQAGFNWALIDRKWPDFEEVFEGFDVNRWTLMSDEDVERLAATGRIVANIAKIRSVGENAVFLNDLAREHGSVGAAFCTYPPERYIDLVDLLKKRASRMGGNAGQIFLRRMGVDALIFSGDVVAALIREGVVDKAPTSKRDLTATQEALNTWREESGRSLNEISQILAFSTGPH</sequence>
<dbReference type="AlphaFoldDB" id="A0A7X3S6I6"/>
<reference evidence="1 2" key="1">
    <citation type="submission" date="2019-12" db="EMBL/GenBank/DDBJ databases">
        <authorList>
            <person name="Li M."/>
        </authorList>
    </citation>
    <scope>NUCLEOTIDE SEQUENCE [LARGE SCALE GENOMIC DNA]</scope>
    <source>
        <strain evidence="1 2">GBMRC 2046</strain>
    </source>
</reference>
<proteinExistence type="predicted"/>
<dbReference type="EMBL" id="WUMV01000002">
    <property type="protein sequence ID" value="MXN63976.1"/>
    <property type="molecule type" value="Genomic_DNA"/>
</dbReference>
<dbReference type="Gene3D" id="1.10.340.30">
    <property type="entry name" value="Hypothetical protein, domain 2"/>
    <property type="match status" value="1"/>
</dbReference>
<dbReference type="GO" id="GO:0006284">
    <property type="term" value="P:base-excision repair"/>
    <property type="evidence" value="ECO:0007669"/>
    <property type="project" value="InterPro"/>
</dbReference>
<dbReference type="InterPro" id="IPR005019">
    <property type="entry name" value="Adenine_glyco"/>
</dbReference>
<dbReference type="SUPFAM" id="SSF48150">
    <property type="entry name" value="DNA-glycosylase"/>
    <property type="match status" value="1"/>
</dbReference>
<protein>
    <submittedName>
        <fullName evidence="1">3-methyladenine DNA glycosylase</fullName>
    </submittedName>
</protein>